<gene>
    <name evidence="1" type="ORF">KIPB_012223</name>
</gene>
<protein>
    <submittedName>
        <fullName evidence="1">Uncharacterized protein</fullName>
    </submittedName>
</protein>
<sequence>MSSGTLSPDTAEALSTYLHLGQSDLVKCLRKAGVKRTPEYKAFTLPLLQSLYTCVSETSGYGEISPAHRNKAETADSLAEWVSGIRRAAYKGCMQRLREAMGVPVEIEGEGEEGEGEHCESE</sequence>
<name>A0A9K3GMV6_9EUKA</name>
<reference evidence="1 2" key="1">
    <citation type="journal article" date="2018" name="PLoS ONE">
        <title>The draft genome of Kipferlia bialata reveals reductive genome evolution in fornicate parasites.</title>
        <authorList>
            <person name="Tanifuji G."/>
            <person name="Takabayashi S."/>
            <person name="Kume K."/>
            <person name="Takagi M."/>
            <person name="Nakayama T."/>
            <person name="Kamikawa R."/>
            <person name="Inagaki Y."/>
            <person name="Hashimoto T."/>
        </authorList>
    </citation>
    <scope>NUCLEOTIDE SEQUENCE [LARGE SCALE GENOMIC DNA]</scope>
    <source>
        <strain evidence="1">NY0173</strain>
    </source>
</reference>
<accession>A0A9K3GMV6</accession>
<comment type="caution">
    <text evidence="1">The sequence shown here is derived from an EMBL/GenBank/DDBJ whole genome shotgun (WGS) entry which is preliminary data.</text>
</comment>
<organism evidence="1 2">
    <name type="scientific">Kipferlia bialata</name>
    <dbReference type="NCBI Taxonomy" id="797122"/>
    <lineage>
        <taxon>Eukaryota</taxon>
        <taxon>Metamonada</taxon>
        <taxon>Carpediemonas-like organisms</taxon>
        <taxon>Kipferlia</taxon>
    </lineage>
</organism>
<dbReference type="EMBL" id="BDIP01005313">
    <property type="protein sequence ID" value="GIQ89684.1"/>
    <property type="molecule type" value="Genomic_DNA"/>
</dbReference>
<keyword evidence="2" id="KW-1185">Reference proteome</keyword>
<feature type="non-terminal residue" evidence="1">
    <location>
        <position position="1"/>
    </location>
</feature>
<dbReference type="Proteomes" id="UP000265618">
    <property type="component" value="Unassembled WGS sequence"/>
</dbReference>
<evidence type="ECO:0000313" key="1">
    <source>
        <dbReference type="EMBL" id="GIQ89684.1"/>
    </source>
</evidence>
<evidence type="ECO:0000313" key="2">
    <source>
        <dbReference type="Proteomes" id="UP000265618"/>
    </source>
</evidence>
<dbReference type="AlphaFoldDB" id="A0A9K3GMV6"/>
<proteinExistence type="predicted"/>